<dbReference type="PANTHER" id="PTHR31605:SF0">
    <property type="entry name" value="GLYCEROL-3-PHOSPHATE O-ACYLTRANSFERASE 1"/>
    <property type="match status" value="1"/>
</dbReference>
<feature type="transmembrane region" description="Helical" evidence="1">
    <location>
        <begin position="6"/>
        <end position="21"/>
    </location>
</feature>
<feature type="transmembrane region" description="Helical" evidence="1">
    <location>
        <begin position="326"/>
        <end position="341"/>
    </location>
</feature>
<dbReference type="SMART" id="SM00563">
    <property type="entry name" value="PlsC"/>
    <property type="match status" value="1"/>
</dbReference>
<organism evidence="3 4">
    <name type="scientific">Jejuia spongiicola</name>
    <dbReference type="NCBI Taxonomy" id="2942207"/>
    <lineage>
        <taxon>Bacteria</taxon>
        <taxon>Pseudomonadati</taxon>
        <taxon>Bacteroidota</taxon>
        <taxon>Flavobacteriia</taxon>
        <taxon>Flavobacteriales</taxon>
        <taxon>Flavobacteriaceae</taxon>
        <taxon>Jejuia</taxon>
    </lineage>
</organism>
<dbReference type="Pfam" id="PF01553">
    <property type="entry name" value="Acyltransferase"/>
    <property type="match status" value="1"/>
</dbReference>
<proteinExistence type="predicted"/>
<evidence type="ECO:0000259" key="2">
    <source>
        <dbReference type="SMART" id="SM00563"/>
    </source>
</evidence>
<comment type="caution">
    <text evidence="3">The sequence shown here is derived from an EMBL/GenBank/DDBJ whole genome shotgun (WGS) entry which is preliminary data.</text>
</comment>
<keyword evidence="4" id="KW-1185">Reference proteome</keyword>
<dbReference type="CDD" id="cd07992">
    <property type="entry name" value="LPLAT_AAK14816-like"/>
    <property type="match status" value="1"/>
</dbReference>
<evidence type="ECO:0000313" key="4">
    <source>
        <dbReference type="Proteomes" id="UP001165381"/>
    </source>
</evidence>
<dbReference type="SUPFAM" id="SSF69593">
    <property type="entry name" value="Glycerol-3-phosphate (1)-acyltransferase"/>
    <property type="match status" value="1"/>
</dbReference>
<name>A0ABT0QCJ8_9FLAO</name>
<dbReference type="RefSeq" id="WP_249972536.1">
    <property type="nucleotide sequence ID" value="NZ_JAMFLZ010000002.1"/>
</dbReference>
<sequence length="343" mass="39347">MKFIWLYSVRLYLSIGMFFYFKKIKIHGIKNVPKNKPVLLLSNHQNALLDALLIATKSGRFSYFLTRSAVFKKSLVSKILNSLQMLPIYRIRDGWSKLSNNNAIFETCSELLNKEEAIVIFPEGSHNLKRTVRPLSKGFTRIVFDTLKKYPKTDLQLIPVGLNFEKAEKCPDSTSIFFGEPIVAKGFISENRNEDVVRLKAKIQSEISKLTTHIPPDNYNETLRRLNGLQVDFLDPKAVNMCITSGFKNCNTTRKSKIKGIKLFFKGLLILNILFPYLIWKRIIQPKIDEIEFTSTFRFAIAITLVPFYLLAIVFITAFLFSFKAAVIYLISVLIISLIAIKL</sequence>
<feature type="transmembrane region" description="Helical" evidence="1">
    <location>
        <begin position="263"/>
        <end position="280"/>
    </location>
</feature>
<evidence type="ECO:0000256" key="1">
    <source>
        <dbReference type="SAM" id="Phobius"/>
    </source>
</evidence>
<keyword evidence="3" id="KW-0012">Acyltransferase</keyword>
<keyword evidence="3" id="KW-0808">Transferase</keyword>
<feature type="transmembrane region" description="Helical" evidence="1">
    <location>
        <begin position="300"/>
        <end position="321"/>
    </location>
</feature>
<dbReference type="GO" id="GO:0016746">
    <property type="term" value="F:acyltransferase activity"/>
    <property type="evidence" value="ECO:0007669"/>
    <property type="project" value="UniProtKB-KW"/>
</dbReference>
<keyword evidence="1" id="KW-0812">Transmembrane</keyword>
<evidence type="ECO:0000313" key="3">
    <source>
        <dbReference type="EMBL" id="MCL6294705.1"/>
    </source>
</evidence>
<gene>
    <name evidence="3" type="ORF">M3P09_06840</name>
</gene>
<dbReference type="EMBL" id="JAMFLZ010000002">
    <property type="protein sequence ID" value="MCL6294705.1"/>
    <property type="molecule type" value="Genomic_DNA"/>
</dbReference>
<protein>
    <submittedName>
        <fullName evidence="3">Lysophospholipid acyltransferase family protein</fullName>
    </submittedName>
</protein>
<keyword evidence="1" id="KW-1133">Transmembrane helix</keyword>
<dbReference type="InterPro" id="IPR002123">
    <property type="entry name" value="Plipid/glycerol_acylTrfase"/>
</dbReference>
<dbReference type="InterPro" id="IPR052744">
    <property type="entry name" value="GPAT/DAPAT"/>
</dbReference>
<dbReference type="Proteomes" id="UP001165381">
    <property type="component" value="Unassembled WGS sequence"/>
</dbReference>
<keyword evidence="1" id="KW-0472">Membrane</keyword>
<reference evidence="3" key="1">
    <citation type="submission" date="2022-05" db="EMBL/GenBank/DDBJ databases">
        <authorList>
            <person name="Park J.-S."/>
        </authorList>
    </citation>
    <scope>NUCLEOTIDE SEQUENCE</scope>
    <source>
        <strain evidence="3">2012CJ34-3</strain>
    </source>
</reference>
<dbReference type="PANTHER" id="PTHR31605">
    <property type="entry name" value="GLYCEROL-3-PHOSPHATE O-ACYLTRANSFERASE 1"/>
    <property type="match status" value="1"/>
</dbReference>
<accession>A0ABT0QCJ8</accession>
<feature type="domain" description="Phospholipid/glycerol acyltransferase" evidence="2">
    <location>
        <begin position="38"/>
        <end position="165"/>
    </location>
</feature>